<dbReference type="InterPro" id="IPR055151">
    <property type="entry name" value="GH113"/>
</dbReference>
<keyword evidence="1" id="KW-0472">Membrane</keyword>
<protein>
    <recommendedName>
        <fullName evidence="4">Glycoside hydrolase family 5 domain-containing protein</fullName>
    </recommendedName>
</protein>
<name>E4TNP8_MARTH</name>
<dbReference type="STRING" id="643867.Ftrac_1495"/>
<organism evidence="2 3">
    <name type="scientific">Marivirga tractuosa (strain ATCC 23168 / DSM 4126 / NBRC 15989 / NCIMB 1408 / VKM B-1430 / H-43)</name>
    <name type="common">Microscilla tractuosa</name>
    <name type="synonym">Flexibacter tractuosus</name>
    <dbReference type="NCBI Taxonomy" id="643867"/>
    <lineage>
        <taxon>Bacteria</taxon>
        <taxon>Pseudomonadati</taxon>
        <taxon>Bacteroidota</taxon>
        <taxon>Cytophagia</taxon>
        <taxon>Cytophagales</taxon>
        <taxon>Marivirgaceae</taxon>
        <taxon>Marivirga</taxon>
    </lineage>
</organism>
<dbReference type="Pfam" id="PF22612">
    <property type="entry name" value="GH113"/>
    <property type="match status" value="1"/>
</dbReference>
<evidence type="ECO:0000313" key="3">
    <source>
        <dbReference type="Proteomes" id="UP000008720"/>
    </source>
</evidence>
<dbReference type="HOGENOM" id="CLU_074032_0_0_10"/>
<proteinExistence type="predicted"/>
<keyword evidence="1" id="KW-1133">Transmembrane helix</keyword>
<evidence type="ECO:0000313" key="2">
    <source>
        <dbReference type="EMBL" id="ADR21485.1"/>
    </source>
</evidence>
<feature type="transmembrane region" description="Helical" evidence="1">
    <location>
        <begin position="7"/>
        <end position="28"/>
    </location>
</feature>
<gene>
    <name evidence="2" type="ordered locus">Ftrac_1495</name>
</gene>
<dbReference type="CDD" id="cd19608">
    <property type="entry name" value="GH113_mannanase-like"/>
    <property type="match status" value="1"/>
</dbReference>
<evidence type="ECO:0000256" key="1">
    <source>
        <dbReference type="SAM" id="Phobius"/>
    </source>
</evidence>
<sequence length="348" mass="40368">MKKVNKIKILIGLIGLIAIVAFSSSLFFEEEDTIQNPRIKGFNLVAPPKPFTVDSLHKIKSLGANWVSIVPYAFCNANTAEIVFDNPRQWWGEKPEGVKESIAMAKSLGLKVMLKPHLWVGGQGWAGDLDFESDSLWQVFEMKYAEYIGTYAKIADSMNVELYCIGTEIRTSTKNRNAFWLNLIETTRHDFSGKLTYAANWDEYNQIEFWNELDYIGIDAYFPLSENKSPTKHELMEAWKKPKKEIKAIADEYQKPILFTEYGYESIDYNTMGHWKLSKDTLSVNFENQEIAFEALFDSFREESWFSGGFIWKWHLYAFKNSNRTFKAYTPQNKPALKTIESEFKKDF</sequence>
<reference evidence="2 3" key="1">
    <citation type="journal article" date="2011" name="Stand. Genomic Sci.">
        <title>Complete genome sequence of Marivirga tractuosa type strain (H-43).</title>
        <authorList>
            <person name="Pagani I."/>
            <person name="Chertkov O."/>
            <person name="Lapidus A."/>
            <person name="Lucas S."/>
            <person name="Del Rio T.G."/>
            <person name="Tice H."/>
            <person name="Copeland A."/>
            <person name="Cheng J.F."/>
            <person name="Nolan M."/>
            <person name="Saunders E."/>
            <person name="Pitluck S."/>
            <person name="Held B."/>
            <person name="Goodwin L."/>
            <person name="Liolios K."/>
            <person name="Ovchinikova G."/>
            <person name="Ivanova N."/>
            <person name="Mavromatis K."/>
            <person name="Pati A."/>
            <person name="Chen A."/>
            <person name="Palaniappan K."/>
            <person name="Land M."/>
            <person name="Hauser L."/>
            <person name="Jeffries C.D."/>
            <person name="Detter J.C."/>
            <person name="Han C."/>
            <person name="Tapia R."/>
            <person name="Ngatchou-Djao O.D."/>
            <person name="Rohde M."/>
            <person name="Goker M."/>
            <person name="Spring S."/>
            <person name="Sikorski J."/>
            <person name="Woyke T."/>
            <person name="Bristow J."/>
            <person name="Eisen J.A."/>
            <person name="Markowitz V."/>
            <person name="Hugenholtz P."/>
            <person name="Klenk H.P."/>
            <person name="Kyrpides N.C."/>
        </authorList>
    </citation>
    <scope>NUCLEOTIDE SEQUENCE [LARGE SCALE GENOMIC DNA]</scope>
    <source>
        <strain evidence="3">ATCC 23168 / DSM 4126 / NBRC 15989 / NCIMB 1408 / VKM B-1430 / H-43</strain>
    </source>
</reference>
<evidence type="ECO:0008006" key="4">
    <source>
        <dbReference type="Google" id="ProtNLM"/>
    </source>
</evidence>
<accession>E4TNP8</accession>
<dbReference type="eggNOG" id="COG2357">
    <property type="taxonomic scope" value="Bacteria"/>
</dbReference>
<dbReference type="InterPro" id="IPR017853">
    <property type="entry name" value="GH"/>
</dbReference>
<keyword evidence="3" id="KW-1185">Reference proteome</keyword>
<dbReference type="Proteomes" id="UP000008720">
    <property type="component" value="Chromosome"/>
</dbReference>
<dbReference type="AlphaFoldDB" id="E4TNP8"/>
<dbReference type="Gene3D" id="3.20.20.80">
    <property type="entry name" value="Glycosidases"/>
    <property type="match status" value="1"/>
</dbReference>
<dbReference type="CAZy" id="GH113">
    <property type="family name" value="Glycoside Hydrolase Family 113"/>
</dbReference>
<dbReference type="KEGG" id="mtt:Ftrac_1495"/>
<dbReference type="EMBL" id="CP002349">
    <property type="protein sequence ID" value="ADR21485.1"/>
    <property type="molecule type" value="Genomic_DNA"/>
</dbReference>
<keyword evidence="1" id="KW-0812">Transmembrane</keyword>
<dbReference type="SUPFAM" id="SSF51445">
    <property type="entry name" value="(Trans)glycosidases"/>
    <property type="match status" value="1"/>
</dbReference>